<feature type="binding site" evidence="8">
    <location>
        <position position="375"/>
    </location>
    <ligand>
        <name>Zn(2+)</name>
        <dbReference type="ChEBI" id="CHEBI:29105"/>
        <label>2</label>
        <note>catalytic</note>
    </ligand>
</feature>
<name>A0ABY8C5V6_9FIRM</name>
<evidence type="ECO:0000256" key="2">
    <source>
        <dbReference type="ARBA" id="ARBA00022694"/>
    </source>
</evidence>
<keyword evidence="7 8" id="KW-0862">Zinc</keyword>
<dbReference type="CDD" id="cd07717">
    <property type="entry name" value="RNaseZ_ZiPD-like_MBL-fold"/>
    <property type="match status" value="1"/>
</dbReference>
<reference evidence="9 10" key="1">
    <citation type="submission" date="2023-02" db="EMBL/GenBank/DDBJ databases">
        <title>Novel Oscillospiraceae bacterial genomes.</title>
        <authorList>
            <person name="Srinivasan S."/>
            <person name="Austin M.N."/>
            <person name="Fiedler T.L."/>
            <person name="Strenk S.M."/>
            <person name="Agnew K.J."/>
            <person name="Nagana Gowda G.A."/>
            <person name="Raftery D."/>
            <person name="Beamer M.A."/>
            <person name="Achilles S.L."/>
            <person name="Wiesenfeld H.C."/>
            <person name="Fredricks D.N."/>
            <person name="Hillier S.L."/>
        </authorList>
    </citation>
    <scope>NUCLEOTIDE SEQUENCE [LARGE SCALE GENOMIC DNA]</scope>
    <source>
        <strain evidence="9 10">CHIC02 1186E3-8</strain>
    </source>
</reference>
<comment type="similarity">
    <text evidence="8">Belongs to the RNase Z family.</text>
</comment>
<comment type="function">
    <text evidence="8">Zinc phosphodiesterase, which displays some tRNA 3'-processing endonuclease activity. Probably involved in tRNA maturation, by removing a 3'-trailer from precursor tRNA.</text>
</comment>
<evidence type="ECO:0000256" key="3">
    <source>
        <dbReference type="ARBA" id="ARBA00022722"/>
    </source>
</evidence>
<sequence length="429" mass="47807">MFKIEFAGTGGALPLKNRNLSSAVLSYDGRKLLLDCGEGTQKSLLHLHTGFVNIDIICLSHLHGDHIFGLPGLLCTMGMAKRTNDLLILAPKGSRNLLSQFICLVGRQSYGIYVLEMDGSFTPSDLYSRGPLALVRTSDGYKISLALSDPKVINAAGFYCLLSKKTDELCKSVDLPPAAAQDPANTNLEALFPECNLFYQQQTPAALQKQSRLQKQLSRYENLSLTPEPDFPVDLYINAAAQKHSVPCLGFRFDFYQSGKFSSNKAMALGIFQGFWSFLQQGYHLSYRYKGQDYEFSSHEVLGPSRHKFSLAYVTDTRPLACNSEFLRAVEVLISESNYALEDKLPLAVKNRHMTMKEACLQAANAQVKALILTHFSASLIEPETYLDYARSFFKNSYIARDLDTFIPADAAQATWQQISAQKEADYEC</sequence>
<keyword evidence="4 8" id="KW-0479">Metal-binding</keyword>
<gene>
    <name evidence="8" type="primary">rnz</name>
    <name evidence="9" type="ORF">PYS61_02050</name>
</gene>
<keyword evidence="5 8" id="KW-0255">Endonuclease</keyword>
<dbReference type="InterPro" id="IPR013471">
    <property type="entry name" value="RNase_Z/BN"/>
</dbReference>
<evidence type="ECO:0000256" key="4">
    <source>
        <dbReference type="ARBA" id="ARBA00022723"/>
    </source>
</evidence>
<keyword evidence="3 8" id="KW-0540">Nuclease</keyword>
<dbReference type="EMBL" id="CP118868">
    <property type="protein sequence ID" value="WEG35976.1"/>
    <property type="molecule type" value="Genomic_DNA"/>
</dbReference>
<organism evidence="9 10">
    <name type="scientific">Amygdalobacter indicium</name>
    <dbReference type="NCBI Taxonomy" id="3029272"/>
    <lineage>
        <taxon>Bacteria</taxon>
        <taxon>Bacillati</taxon>
        <taxon>Bacillota</taxon>
        <taxon>Clostridia</taxon>
        <taxon>Eubacteriales</taxon>
        <taxon>Oscillospiraceae</taxon>
        <taxon>Amygdalobacter</taxon>
    </lineage>
</organism>
<evidence type="ECO:0000256" key="1">
    <source>
        <dbReference type="ARBA" id="ARBA00011738"/>
    </source>
</evidence>
<comment type="catalytic activity">
    <reaction evidence="8">
        <text>Endonucleolytic cleavage of RNA, removing extra 3' nucleotides from tRNA precursor, generating 3' termini of tRNAs. A 3'-hydroxy group is left at the tRNA terminus and a 5'-phosphoryl group is left at the trailer molecule.</text>
        <dbReference type="EC" id="3.1.26.11"/>
    </reaction>
</comment>
<evidence type="ECO:0000256" key="6">
    <source>
        <dbReference type="ARBA" id="ARBA00022801"/>
    </source>
</evidence>
<keyword evidence="6 8" id="KW-0378">Hydrolase</keyword>
<feature type="binding site" evidence="8">
    <location>
        <position position="65"/>
    </location>
    <ligand>
        <name>Zn(2+)</name>
        <dbReference type="ChEBI" id="CHEBI:29105"/>
        <label>2</label>
        <note>catalytic</note>
    </ligand>
</feature>
<feature type="binding site" evidence="8">
    <location>
        <position position="316"/>
    </location>
    <ligand>
        <name>Zn(2+)</name>
        <dbReference type="ChEBI" id="CHEBI:29105"/>
        <label>1</label>
        <note>catalytic</note>
    </ligand>
</feature>
<dbReference type="Pfam" id="PF23023">
    <property type="entry name" value="Anti-Pycsar_Apyc1"/>
    <property type="match status" value="1"/>
</dbReference>
<dbReference type="HAMAP" id="MF_01818">
    <property type="entry name" value="RNase_Z_BN"/>
    <property type="match status" value="1"/>
</dbReference>
<keyword evidence="10" id="KW-1185">Reference proteome</keyword>
<evidence type="ECO:0000256" key="5">
    <source>
        <dbReference type="ARBA" id="ARBA00022759"/>
    </source>
</evidence>
<feature type="active site" description="Proton acceptor" evidence="8">
    <location>
        <position position="65"/>
    </location>
</feature>
<feature type="binding site" evidence="8">
    <location>
        <position position="63"/>
    </location>
    <ligand>
        <name>Zn(2+)</name>
        <dbReference type="ChEBI" id="CHEBI:29105"/>
        <label>1</label>
        <note>catalytic</note>
    </ligand>
</feature>
<dbReference type="InterPro" id="IPR036866">
    <property type="entry name" value="RibonucZ/Hydroxyglut_hydro"/>
</dbReference>
<evidence type="ECO:0000256" key="8">
    <source>
        <dbReference type="HAMAP-Rule" id="MF_01818"/>
    </source>
</evidence>
<proteinExistence type="inferred from homology"/>
<dbReference type="RefSeq" id="WP_315572009.1">
    <property type="nucleotide sequence ID" value="NZ_CP118868.1"/>
</dbReference>
<evidence type="ECO:0000256" key="7">
    <source>
        <dbReference type="ARBA" id="ARBA00022833"/>
    </source>
</evidence>
<dbReference type="PANTHER" id="PTHR46018:SF2">
    <property type="entry name" value="ZINC PHOSPHODIESTERASE ELAC PROTEIN 1"/>
    <property type="match status" value="1"/>
</dbReference>
<comment type="cofactor">
    <cofactor evidence="8">
        <name>Zn(2+)</name>
        <dbReference type="ChEBI" id="CHEBI:29105"/>
    </cofactor>
    <text evidence="8">Binds 2 Zn(2+) ions.</text>
</comment>
<comment type="subunit">
    <text evidence="1 8">Homodimer.</text>
</comment>
<keyword evidence="2 8" id="KW-0819">tRNA processing</keyword>
<dbReference type="PANTHER" id="PTHR46018">
    <property type="entry name" value="ZINC PHOSPHODIESTERASE ELAC PROTEIN 1"/>
    <property type="match status" value="1"/>
</dbReference>
<dbReference type="Gene3D" id="3.60.15.10">
    <property type="entry name" value="Ribonuclease Z/Hydroxyacylglutathione hydrolase-like"/>
    <property type="match status" value="1"/>
</dbReference>
<evidence type="ECO:0000313" key="9">
    <source>
        <dbReference type="EMBL" id="WEG35976.1"/>
    </source>
</evidence>
<feature type="binding site" evidence="8">
    <location>
        <position position="61"/>
    </location>
    <ligand>
        <name>Zn(2+)</name>
        <dbReference type="ChEBI" id="CHEBI:29105"/>
        <label>1</label>
        <note>catalytic</note>
    </ligand>
</feature>
<dbReference type="EC" id="3.1.26.11" evidence="8"/>
<feature type="binding site" evidence="8">
    <location>
        <position position="316"/>
    </location>
    <ligand>
        <name>Zn(2+)</name>
        <dbReference type="ChEBI" id="CHEBI:29105"/>
        <label>2</label>
        <note>catalytic</note>
    </ligand>
</feature>
<dbReference type="GO" id="GO:0042781">
    <property type="term" value="F:3'-tRNA processing endoribonuclease activity"/>
    <property type="evidence" value="ECO:0007669"/>
    <property type="project" value="UniProtKB-EC"/>
</dbReference>
<accession>A0ABY8C5V6</accession>
<feature type="binding site" evidence="8">
    <location>
        <position position="244"/>
    </location>
    <ligand>
        <name>Zn(2+)</name>
        <dbReference type="ChEBI" id="CHEBI:29105"/>
        <label>1</label>
        <note>catalytic</note>
    </ligand>
</feature>
<protein>
    <recommendedName>
        <fullName evidence="8">Ribonuclease Z</fullName>
        <shortName evidence="8">RNase Z</shortName>
        <ecNumber evidence="8">3.1.26.11</ecNumber>
    </recommendedName>
    <alternativeName>
        <fullName evidence="8">tRNA 3 endonuclease</fullName>
    </alternativeName>
    <alternativeName>
        <fullName evidence="8">tRNase Z</fullName>
    </alternativeName>
</protein>
<feature type="binding site" evidence="8">
    <location>
        <position position="66"/>
    </location>
    <ligand>
        <name>Zn(2+)</name>
        <dbReference type="ChEBI" id="CHEBI:29105"/>
        <label>2</label>
        <note>catalytic</note>
    </ligand>
</feature>
<evidence type="ECO:0000313" key="10">
    <source>
        <dbReference type="Proteomes" id="UP001220478"/>
    </source>
</evidence>
<dbReference type="SUPFAM" id="SSF56281">
    <property type="entry name" value="Metallo-hydrolase/oxidoreductase"/>
    <property type="match status" value="1"/>
</dbReference>
<dbReference type="NCBIfam" id="NF000801">
    <property type="entry name" value="PRK00055.1-3"/>
    <property type="match status" value="1"/>
</dbReference>
<dbReference type="Proteomes" id="UP001220478">
    <property type="component" value="Chromosome"/>
</dbReference>